<gene>
    <name evidence="3" type="ORF">A0H81_08467</name>
</gene>
<evidence type="ECO:0000256" key="2">
    <source>
        <dbReference type="SAM" id="Phobius"/>
    </source>
</evidence>
<evidence type="ECO:0000313" key="4">
    <source>
        <dbReference type="Proteomes" id="UP000092993"/>
    </source>
</evidence>
<sequence>MFTSQSGMWLSACIFGRRQKLWTPTSSSPTPSLPFSQMFCNFSINALPENATSIVITINPDALSTQVSVYWIVGLAGFVTIIISLSRIIHNLDSESSSESESEQPPSPREKLRRLSWRKLMRATYLKRRDLATT</sequence>
<keyword evidence="4" id="KW-1185">Reference proteome</keyword>
<dbReference type="AlphaFoldDB" id="A0A1C7M4D5"/>
<keyword evidence="2" id="KW-1133">Transmembrane helix</keyword>
<evidence type="ECO:0000313" key="3">
    <source>
        <dbReference type="EMBL" id="OBZ71209.1"/>
    </source>
</evidence>
<proteinExistence type="predicted"/>
<dbReference type="Proteomes" id="UP000092993">
    <property type="component" value="Unassembled WGS sequence"/>
</dbReference>
<name>A0A1C7M4D5_GRIFR</name>
<feature type="region of interest" description="Disordered" evidence="1">
    <location>
        <begin position="93"/>
        <end position="112"/>
    </location>
</feature>
<comment type="caution">
    <text evidence="3">The sequence shown here is derived from an EMBL/GenBank/DDBJ whole genome shotgun (WGS) entry which is preliminary data.</text>
</comment>
<evidence type="ECO:0000256" key="1">
    <source>
        <dbReference type="SAM" id="MobiDB-lite"/>
    </source>
</evidence>
<keyword evidence="2" id="KW-0472">Membrane</keyword>
<dbReference type="EMBL" id="LUGG01000011">
    <property type="protein sequence ID" value="OBZ71209.1"/>
    <property type="molecule type" value="Genomic_DNA"/>
</dbReference>
<protein>
    <submittedName>
        <fullName evidence="3">Uncharacterized protein</fullName>
    </submittedName>
</protein>
<accession>A0A1C7M4D5</accession>
<reference evidence="3 4" key="1">
    <citation type="submission" date="2016-03" db="EMBL/GenBank/DDBJ databases">
        <title>Whole genome sequencing of Grifola frondosa 9006-11.</title>
        <authorList>
            <person name="Min B."/>
            <person name="Park H."/>
            <person name="Kim J.-G."/>
            <person name="Cho H."/>
            <person name="Oh Y.-L."/>
            <person name="Kong W.-S."/>
            <person name="Choi I.-G."/>
        </authorList>
    </citation>
    <scope>NUCLEOTIDE SEQUENCE [LARGE SCALE GENOMIC DNA]</scope>
    <source>
        <strain evidence="3 4">9006-11</strain>
    </source>
</reference>
<feature type="transmembrane region" description="Helical" evidence="2">
    <location>
        <begin position="69"/>
        <end position="89"/>
    </location>
</feature>
<keyword evidence="2" id="KW-0812">Transmembrane</keyword>
<organism evidence="3 4">
    <name type="scientific">Grifola frondosa</name>
    <name type="common">Maitake</name>
    <name type="synonym">Polyporus frondosus</name>
    <dbReference type="NCBI Taxonomy" id="5627"/>
    <lineage>
        <taxon>Eukaryota</taxon>
        <taxon>Fungi</taxon>
        <taxon>Dikarya</taxon>
        <taxon>Basidiomycota</taxon>
        <taxon>Agaricomycotina</taxon>
        <taxon>Agaricomycetes</taxon>
        <taxon>Polyporales</taxon>
        <taxon>Grifolaceae</taxon>
        <taxon>Grifola</taxon>
    </lineage>
</organism>